<organism evidence="1 2">
    <name type="scientific">Aquilegia coerulea</name>
    <name type="common">Rocky mountain columbine</name>
    <dbReference type="NCBI Taxonomy" id="218851"/>
    <lineage>
        <taxon>Eukaryota</taxon>
        <taxon>Viridiplantae</taxon>
        <taxon>Streptophyta</taxon>
        <taxon>Embryophyta</taxon>
        <taxon>Tracheophyta</taxon>
        <taxon>Spermatophyta</taxon>
        <taxon>Magnoliopsida</taxon>
        <taxon>Ranunculales</taxon>
        <taxon>Ranunculaceae</taxon>
        <taxon>Thalictroideae</taxon>
        <taxon>Aquilegia</taxon>
    </lineage>
</organism>
<proteinExistence type="predicted"/>
<dbReference type="Proteomes" id="UP000230069">
    <property type="component" value="Unassembled WGS sequence"/>
</dbReference>
<dbReference type="EMBL" id="KZ305022">
    <property type="protein sequence ID" value="PIA57835.1"/>
    <property type="molecule type" value="Genomic_DNA"/>
</dbReference>
<dbReference type="InParanoid" id="A0A2G5EQ03"/>
<keyword evidence="2" id="KW-1185">Reference proteome</keyword>
<dbReference type="AlphaFoldDB" id="A0A2G5EQ03"/>
<name>A0A2G5EQ03_AQUCA</name>
<protein>
    <submittedName>
        <fullName evidence="1">Uncharacterized protein</fullName>
    </submittedName>
</protein>
<gene>
    <name evidence="1" type="ORF">AQUCO_00500033v1</name>
</gene>
<reference evidence="1 2" key="1">
    <citation type="submission" date="2017-09" db="EMBL/GenBank/DDBJ databases">
        <title>WGS assembly of Aquilegia coerulea Goldsmith.</title>
        <authorList>
            <person name="Hodges S."/>
            <person name="Kramer E."/>
            <person name="Nordborg M."/>
            <person name="Tomkins J."/>
            <person name="Borevitz J."/>
            <person name="Derieg N."/>
            <person name="Yan J."/>
            <person name="Mihaltcheva S."/>
            <person name="Hayes R.D."/>
            <person name="Rokhsar D."/>
        </authorList>
    </citation>
    <scope>NUCLEOTIDE SEQUENCE [LARGE SCALE GENOMIC DNA]</scope>
    <source>
        <strain evidence="2">cv. Goldsmith</strain>
    </source>
</reference>
<evidence type="ECO:0000313" key="1">
    <source>
        <dbReference type="EMBL" id="PIA57835.1"/>
    </source>
</evidence>
<sequence>MVMVMGDDEKLTSTAKGKEIIAADADNETLDKASKLDEINPSGDSKACIFCHMETDHGKELCPLRDVSKKNYITQMLFV</sequence>
<accession>A0A2G5EQ03</accession>
<evidence type="ECO:0000313" key="2">
    <source>
        <dbReference type="Proteomes" id="UP000230069"/>
    </source>
</evidence>